<dbReference type="CDD" id="cd18103">
    <property type="entry name" value="SpoU-like_RlmB"/>
    <property type="match status" value="1"/>
</dbReference>
<name>A0ABU9TNL2_9GAMM</name>
<evidence type="ECO:0000256" key="3">
    <source>
        <dbReference type="ARBA" id="ARBA00022603"/>
    </source>
</evidence>
<evidence type="ECO:0000259" key="7">
    <source>
        <dbReference type="SMART" id="SM00967"/>
    </source>
</evidence>
<evidence type="ECO:0000256" key="6">
    <source>
        <dbReference type="HAMAP-Rule" id="MF_01887"/>
    </source>
</evidence>
<dbReference type="EC" id="2.1.1.185" evidence="6"/>
<dbReference type="InterPro" id="IPR029064">
    <property type="entry name" value="Ribosomal_eL30-like_sf"/>
</dbReference>
<organism evidence="8 9">
    <name type="scientific">Neptuniibacter pectenicola</name>
    <dbReference type="NCBI Taxonomy" id="1806669"/>
    <lineage>
        <taxon>Bacteria</taxon>
        <taxon>Pseudomonadati</taxon>
        <taxon>Pseudomonadota</taxon>
        <taxon>Gammaproteobacteria</taxon>
        <taxon>Oceanospirillales</taxon>
        <taxon>Oceanospirillaceae</taxon>
        <taxon>Neptuniibacter</taxon>
    </lineage>
</organism>
<dbReference type="InterPro" id="IPR024915">
    <property type="entry name" value="23S_rRNA_MeTrfase_RlmB"/>
</dbReference>
<comment type="function">
    <text evidence="6">Specifically methylates the ribose of guanosine 2251 in 23S rRNA.</text>
</comment>
<dbReference type="InterPro" id="IPR029028">
    <property type="entry name" value="Alpha/beta_knot_MTases"/>
</dbReference>
<comment type="subcellular location">
    <subcellularLocation>
        <location evidence="6">Cytoplasm</location>
    </subcellularLocation>
</comment>
<sequence length="246" mass="26939">MQYEHLFGIHAINTVLKRDPKRVHRILILKGRNDERMHSLFETAMSHKIQVEQVSKRELEELVEGGVHQGVVAFCKPIPTRTEKYLEQLLDNLDEPAFLLVLDGVTDPHNLGACLRTADAAGVHAVIAPKDKSAPLNATASKVACGAAEVVPYVLVTNLARTLKSLQQRGIWTTGTAGETDLDVYKANLTGPMALIMGAEGQGMRRLTREHCDQLVKIPMAGEVSSLNVSVATGICLFEAVRQRQS</sequence>
<gene>
    <name evidence="6 8" type="primary">rlmB</name>
    <name evidence="8" type="ORF">WNY58_01795</name>
</gene>
<dbReference type="HAMAP" id="MF_01887">
    <property type="entry name" value="23SrRNA_methyltr_B"/>
    <property type="match status" value="1"/>
</dbReference>
<dbReference type="Gene3D" id="3.30.1330.30">
    <property type="match status" value="1"/>
</dbReference>
<dbReference type="PANTHER" id="PTHR46429">
    <property type="entry name" value="23S RRNA (GUANOSINE-2'-O-)-METHYLTRANSFERASE RLMB"/>
    <property type="match status" value="1"/>
</dbReference>
<accession>A0ABU9TNL2</accession>
<evidence type="ECO:0000256" key="1">
    <source>
        <dbReference type="ARBA" id="ARBA00022490"/>
    </source>
</evidence>
<dbReference type="Proteomes" id="UP001449225">
    <property type="component" value="Unassembled WGS sequence"/>
</dbReference>
<keyword evidence="2 6" id="KW-0698">rRNA processing</keyword>
<evidence type="ECO:0000313" key="9">
    <source>
        <dbReference type="Proteomes" id="UP001449225"/>
    </source>
</evidence>
<reference evidence="8 9" key="1">
    <citation type="submission" date="2024-03" db="EMBL/GenBank/DDBJ databases">
        <title>Community enrichment and isolation of bacterial strains for fucoidan degradation.</title>
        <authorList>
            <person name="Sichert A."/>
        </authorList>
    </citation>
    <scope>NUCLEOTIDE SEQUENCE [LARGE SCALE GENOMIC DNA]</scope>
    <source>
        <strain evidence="8 9">AS76</strain>
    </source>
</reference>
<dbReference type="EMBL" id="JBBMRA010000001">
    <property type="protein sequence ID" value="MEM5535113.1"/>
    <property type="molecule type" value="Genomic_DNA"/>
</dbReference>
<dbReference type="NCBIfam" id="NF008386">
    <property type="entry name" value="PRK11181.1"/>
    <property type="match status" value="1"/>
</dbReference>
<dbReference type="InterPro" id="IPR013123">
    <property type="entry name" value="SpoU_subst-bd"/>
</dbReference>
<dbReference type="Pfam" id="PF08032">
    <property type="entry name" value="SpoU_sub_bind"/>
    <property type="match status" value="1"/>
</dbReference>
<feature type="binding site" evidence="6">
    <location>
        <position position="198"/>
    </location>
    <ligand>
        <name>S-adenosyl-L-methionine</name>
        <dbReference type="ChEBI" id="CHEBI:59789"/>
    </ligand>
</feature>
<comment type="similarity">
    <text evidence="6">Belongs to the class IV-like SAM-binding methyltransferase superfamily. RNA methyltransferase TrmH family. RlmB subfamily.</text>
</comment>
<dbReference type="InterPro" id="IPR004441">
    <property type="entry name" value="rRNA_MeTrfase_TrmH"/>
</dbReference>
<feature type="binding site" evidence="6">
    <location>
        <position position="218"/>
    </location>
    <ligand>
        <name>S-adenosyl-L-methionine</name>
        <dbReference type="ChEBI" id="CHEBI:59789"/>
    </ligand>
</feature>
<keyword evidence="1 6" id="KW-0963">Cytoplasm</keyword>
<keyword evidence="9" id="KW-1185">Reference proteome</keyword>
<comment type="caution">
    <text evidence="8">The sequence shown here is derived from an EMBL/GenBank/DDBJ whole genome shotgun (WGS) entry which is preliminary data.</text>
</comment>
<dbReference type="GO" id="GO:0008168">
    <property type="term" value="F:methyltransferase activity"/>
    <property type="evidence" value="ECO:0007669"/>
    <property type="project" value="UniProtKB-KW"/>
</dbReference>
<dbReference type="InterPro" id="IPR001537">
    <property type="entry name" value="SpoU_MeTrfase"/>
</dbReference>
<feature type="binding site" evidence="6">
    <location>
        <position position="227"/>
    </location>
    <ligand>
        <name>S-adenosyl-L-methionine</name>
        <dbReference type="ChEBI" id="CHEBI:59789"/>
    </ligand>
</feature>
<dbReference type="SUPFAM" id="SSF55315">
    <property type="entry name" value="L30e-like"/>
    <property type="match status" value="1"/>
</dbReference>
<comment type="catalytic activity">
    <reaction evidence="6">
        <text>guanosine(2251) in 23S rRNA + S-adenosyl-L-methionine = 2'-O-methylguanosine(2251) in 23S rRNA + S-adenosyl-L-homocysteine + H(+)</text>
        <dbReference type="Rhea" id="RHEA:24140"/>
        <dbReference type="Rhea" id="RHEA-COMP:10239"/>
        <dbReference type="Rhea" id="RHEA-COMP:10241"/>
        <dbReference type="ChEBI" id="CHEBI:15378"/>
        <dbReference type="ChEBI" id="CHEBI:57856"/>
        <dbReference type="ChEBI" id="CHEBI:59789"/>
        <dbReference type="ChEBI" id="CHEBI:74269"/>
        <dbReference type="ChEBI" id="CHEBI:74445"/>
        <dbReference type="EC" id="2.1.1.185"/>
    </reaction>
</comment>
<dbReference type="Pfam" id="PF00588">
    <property type="entry name" value="SpoU_methylase"/>
    <property type="match status" value="1"/>
</dbReference>
<evidence type="ECO:0000256" key="2">
    <source>
        <dbReference type="ARBA" id="ARBA00022552"/>
    </source>
</evidence>
<feature type="domain" description="RNA 2-O ribose methyltransferase substrate binding" evidence="7">
    <location>
        <begin position="5"/>
        <end position="81"/>
    </location>
</feature>
<keyword evidence="5 6" id="KW-0949">S-adenosyl-L-methionine</keyword>
<evidence type="ECO:0000313" key="8">
    <source>
        <dbReference type="EMBL" id="MEM5535113.1"/>
    </source>
</evidence>
<dbReference type="Gene3D" id="3.40.1280.10">
    <property type="match status" value="1"/>
</dbReference>
<dbReference type="SMART" id="SM00967">
    <property type="entry name" value="SpoU_sub_bind"/>
    <property type="match status" value="1"/>
</dbReference>
<dbReference type="SUPFAM" id="SSF75217">
    <property type="entry name" value="alpha/beta knot"/>
    <property type="match status" value="1"/>
</dbReference>
<evidence type="ECO:0000256" key="5">
    <source>
        <dbReference type="ARBA" id="ARBA00022691"/>
    </source>
</evidence>
<keyword evidence="3 6" id="KW-0489">Methyltransferase</keyword>
<dbReference type="PANTHER" id="PTHR46429:SF1">
    <property type="entry name" value="23S RRNA (GUANOSINE-2'-O-)-METHYLTRANSFERASE RLMB"/>
    <property type="match status" value="1"/>
</dbReference>
<dbReference type="GO" id="GO:0032259">
    <property type="term" value="P:methylation"/>
    <property type="evidence" value="ECO:0007669"/>
    <property type="project" value="UniProtKB-KW"/>
</dbReference>
<protein>
    <recommendedName>
        <fullName evidence="6">23S rRNA (guanosine-2'-O-)-methyltransferase RlmB</fullName>
        <ecNumber evidence="6">2.1.1.185</ecNumber>
    </recommendedName>
    <alternativeName>
        <fullName evidence="6">23S rRNA (guanosine2251 2'-O)-methyltransferase</fullName>
    </alternativeName>
    <alternativeName>
        <fullName evidence="6">23S rRNA Gm2251 2'-O-methyltransferase</fullName>
    </alternativeName>
</protein>
<keyword evidence="4 6" id="KW-0808">Transferase</keyword>
<dbReference type="NCBIfam" id="TIGR00186">
    <property type="entry name" value="rRNA_methyl_3"/>
    <property type="match status" value="1"/>
</dbReference>
<dbReference type="RefSeq" id="WP_342853524.1">
    <property type="nucleotide sequence ID" value="NZ_JBBMRA010000001.1"/>
</dbReference>
<proteinExistence type="inferred from homology"/>
<dbReference type="InterPro" id="IPR029026">
    <property type="entry name" value="tRNA_m1G_MTases_N"/>
</dbReference>
<evidence type="ECO:0000256" key="4">
    <source>
        <dbReference type="ARBA" id="ARBA00022679"/>
    </source>
</evidence>